<evidence type="ECO:0000313" key="3">
    <source>
        <dbReference type="Proteomes" id="UP000886876"/>
    </source>
</evidence>
<accession>A0A9D1G5M4</accession>
<feature type="chain" id="PRO_5038911318" evidence="1">
    <location>
        <begin position="25"/>
        <end position="147"/>
    </location>
</feature>
<protein>
    <submittedName>
        <fullName evidence="2">Uncharacterized protein</fullName>
    </submittedName>
</protein>
<dbReference type="Proteomes" id="UP000886876">
    <property type="component" value="Unassembled WGS sequence"/>
</dbReference>
<evidence type="ECO:0000313" key="2">
    <source>
        <dbReference type="EMBL" id="HIS97169.1"/>
    </source>
</evidence>
<feature type="signal peptide" evidence="1">
    <location>
        <begin position="1"/>
        <end position="24"/>
    </location>
</feature>
<sequence length="147" mass="14555">MKKWQIAVLVIAVAVLAAGIGAYAASNYGTQSDPLVAMSYLEDVLQPKIESSVDAKISEAAKGISGGSASFAVVNLGAGQSVTLSEGAEVVLRSGACAVTGTMADVTGGTDTGAELTMNHLCLASGTVTLTAGADSTLLIRGGYTVG</sequence>
<comment type="caution">
    <text evidence="2">The sequence shown here is derived from an EMBL/GenBank/DDBJ whole genome shotgun (WGS) entry which is preliminary data.</text>
</comment>
<evidence type="ECO:0000256" key="1">
    <source>
        <dbReference type="SAM" id="SignalP"/>
    </source>
</evidence>
<reference evidence="2" key="2">
    <citation type="journal article" date="2021" name="PeerJ">
        <title>Extensive microbial diversity within the chicken gut microbiome revealed by metagenomics and culture.</title>
        <authorList>
            <person name="Gilroy R."/>
            <person name="Ravi A."/>
            <person name="Getino M."/>
            <person name="Pursley I."/>
            <person name="Horton D.L."/>
            <person name="Alikhan N.F."/>
            <person name="Baker D."/>
            <person name="Gharbi K."/>
            <person name="Hall N."/>
            <person name="Watson M."/>
            <person name="Adriaenssens E.M."/>
            <person name="Foster-Nyarko E."/>
            <person name="Jarju S."/>
            <person name="Secka A."/>
            <person name="Antonio M."/>
            <person name="Oren A."/>
            <person name="Chaudhuri R.R."/>
            <person name="La Ragione R."/>
            <person name="Hildebrand F."/>
            <person name="Pallen M.J."/>
        </authorList>
    </citation>
    <scope>NUCLEOTIDE SEQUENCE</scope>
    <source>
        <strain evidence="2">ChiHecec3B27-6122</strain>
    </source>
</reference>
<proteinExistence type="predicted"/>
<keyword evidence="1" id="KW-0732">Signal</keyword>
<gene>
    <name evidence="2" type="ORF">IAD42_04260</name>
</gene>
<organism evidence="2 3">
    <name type="scientific">Candidatus Scatomorpha pullistercoris</name>
    <dbReference type="NCBI Taxonomy" id="2840929"/>
    <lineage>
        <taxon>Bacteria</taxon>
        <taxon>Bacillati</taxon>
        <taxon>Bacillota</taxon>
        <taxon>Clostridia</taxon>
        <taxon>Eubacteriales</taxon>
        <taxon>Candidatus Scatomorpha</taxon>
    </lineage>
</organism>
<dbReference type="EMBL" id="DVJS01000102">
    <property type="protein sequence ID" value="HIS97169.1"/>
    <property type="molecule type" value="Genomic_DNA"/>
</dbReference>
<reference evidence="2" key="1">
    <citation type="submission" date="2020-10" db="EMBL/GenBank/DDBJ databases">
        <authorList>
            <person name="Gilroy R."/>
        </authorList>
    </citation>
    <scope>NUCLEOTIDE SEQUENCE</scope>
    <source>
        <strain evidence="2">ChiHecec3B27-6122</strain>
    </source>
</reference>
<dbReference type="AlphaFoldDB" id="A0A9D1G5M4"/>
<name>A0A9D1G5M4_9FIRM</name>